<protein>
    <recommendedName>
        <fullName evidence="2">DUF4468 domain-containing protein</fullName>
    </recommendedName>
</protein>
<evidence type="ECO:0000256" key="1">
    <source>
        <dbReference type="SAM" id="SignalP"/>
    </source>
</evidence>
<accession>A0AB33BBH6</accession>
<proteinExistence type="predicted"/>
<dbReference type="Gene3D" id="3.30.530.80">
    <property type="match status" value="1"/>
</dbReference>
<sequence>MKNYLLGLGFILSLTGCAGMPTPTDKPFTEVTQIVELPGQSKDKLFESSKIWMAKNFKSSNDVIQYADKNTGSIIGKGTIQYPCKGFMDCSAFGKDYIGFTLKIDTKDNKARISFADLTWKSMPSVNAGVVNRGGEFPLRTVQMQAQVKEKLDSIIEQYKSDVVKQQSDNW</sequence>
<dbReference type="PROSITE" id="PS51257">
    <property type="entry name" value="PROKAR_LIPOPROTEIN"/>
    <property type="match status" value="1"/>
</dbReference>
<dbReference type="Pfam" id="PF14730">
    <property type="entry name" value="DUF4468"/>
    <property type="match status" value="1"/>
</dbReference>
<gene>
    <name evidence="3" type="ORF">IEC338SC_3048</name>
</gene>
<reference evidence="3 4" key="1">
    <citation type="submission" date="2016-04" db="EMBL/GenBank/DDBJ databases">
        <title>Complete genome sequencing of OXA-72 bearing Acinetobacter pittii strain IEC338SC.</title>
        <authorList>
            <person name="Brasiliense D.M."/>
            <person name="Lima K.V."/>
            <person name="Souza C.O."/>
            <person name="Dutra L.G."/>
            <person name="Mamizuka E.M."/>
            <person name="Perez-Chaparro P.J."/>
            <person name="McCulloch J.A."/>
        </authorList>
    </citation>
    <scope>NUCLEOTIDE SEQUENCE [LARGE SCALE GENOMIC DNA]</scope>
    <source>
        <strain evidence="3 4">IEC338SC</strain>
    </source>
</reference>
<keyword evidence="1" id="KW-0732">Signal</keyword>
<dbReference type="EMBL" id="CP015145">
    <property type="protein sequence ID" value="AMX20163.1"/>
    <property type="molecule type" value="Genomic_DNA"/>
</dbReference>
<feature type="chain" id="PRO_5044212021" description="DUF4468 domain-containing protein" evidence="1">
    <location>
        <begin position="19"/>
        <end position="171"/>
    </location>
</feature>
<organism evidence="3 4">
    <name type="scientific">Acinetobacter pittii</name>
    <name type="common">Acinetobacter genomosp. 3</name>
    <dbReference type="NCBI Taxonomy" id="48296"/>
    <lineage>
        <taxon>Bacteria</taxon>
        <taxon>Pseudomonadati</taxon>
        <taxon>Pseudomonadota</taxon>
        <taxon>Gammaproteobacteria</taxon>
        <taxon>Moraxellales</taxon>
        <taxon>Moraxellaceae</taxon>
        <taxon>Acinetobacter</taxon>
        <taxon>Acinetobacter calcoaceticus/baumannii complex</taxon>
    </lineage>
</organism>
<evidence type="ECO:0000313" key="3">
    <source>
        <dbReference type="EMBL" id="AMX20163.1"/>
    </source>
</evidence>
<dbReference type="AlphaFoldDB" id="A0AB33BBH6"/>
<evidence type="ECO:0000313" key="4">
    <source>
        <dbReference type="Proteomes" id="UP000076152"/>
    </source>
</evidence>
<dbReference type="InterPro" id="IPR027823">
    <property type="entry name" value="DUF4468"/>
</dbReference>
<feature type="signal peptide" evidence="1">
    <location>
        <begin position="1"/>
        <end position="18"/>
    </location>
</feature>
<feature type="domain" description="DUF4468" evidence="2">
    <location>
        <begin position="32"/>
        <end position="119"/>
    </location>
</feature>
<name>A0AB33BBH6_ACIPI</name>
<evidence type="ECO:0000259" key="2">
    <source>
        <dbReference type="Pfam" id="PF14730"/>
    </source>
</evidence>
<dbReference type="Proteomes" id="UP000076152">
    <property type="component" value="Chromosome"/>
</dbReference>